<evidence type="ECO:0000256" key="7">
    <source>
        <dbReference type="ARBA" id="ARBA00023237"/>
    </source>
</evidence>
<feature type="domain" description="TonB-dependent receptor-like beta-barrel" evidence="12">
    <location>
        <begin position="490"/>
        <end position="997"/>
    </location>
</feature>
<keyword evidence="7 8" id="KW-0998">Cell outer membrane</keyword>
<feature type="compositionally biased region" description="Polar residues" evidence="10">
    <location>
        <begin position="68"/>
        <end position="83"/>
    </location>
</feature>
<dbReference type="Proteomes" id="UP001526446">
    <property type="component" value="Unassembled WGS sequence"/>
</dbReference>
<comment type="caution">
    <text evidence="14">The sequence shown here is derived from an EMBL/GenBank/DDBJ whole genome shotgun (WGS) entry which is preliminary data.</text>
</comment>
<comment type="subcellular location">
    <subcellularLocation>
        <location evidence="1 8">Cell outer membrane</location>
        <topology evidence="1 8">Multi-pass membrane protein</topology>
    </subcellularLocation>
</comment>
<proteinExistence type="inferred from homology"/>
<evidence type="ECO:0000256" key="5">
    <source>
        <dbReference type="ARBA" id="ARBA00023077"/>
    </source>
</evidence>
<dbReference type="Pfam" id="PF07715">
    <property type="entry name" value="Plug"/>
    <property type="match status" value="1"/>
</dbReference>
<keyword evidence="5 9" id="KW-0798">TonB box</keyword>
<reference evidence="14 15" key="1">
    <citation type="submission" date="2022-11" db="EMBL/GenBank/DDBJ databases">
        <title>Genome sequencing of Acetobacter type strain.</title>
        <authorList>
            <person name="Heo J."/>
            <person name="Lee D."/>
            <person name="Han B.-H."/>
            <person name="Hong S.-B."/>
            <person name="Kwon S.-W."/>
        </authorList>
    </citation>
    <scope>NUCLEOTIDE SEQUENCE [LARGE SCALE GENOMIC DNA]</scope>
    <source>
        <strain evidence="14 15">KACC 21251</strain>
    </source>
</reference>
<evidence type="ECO:0000256" key="9">
    <source>
        <dbReference type="RuleBase" id="RU003357"/>
    </source>
</evidence>
<keyword evidence="2 8" id="KW-0813">Transport</keyword>
<sequence length="1036" mass="111159">MSHIDRGKKRLPLSFSLLYALPVFAAAFPVYSQAAAPSGVSGAGQVTSAKVTKKHAARTVVKKATPAARSTSAVPAPNSNIGNARSTITKARTEEARSTSPESVTVVGSLFHDPNLTSMSPITHISRQDMQRRGFANVTDALQSLSSNGAGTLTNAFSANGAFAGGASAPSLRGLSTDSTLVLMDGMRLSYYPLSDDGERNFVDTNWMPSSIMESVDTMEDAGSSLYGADAVAGVINYTTRKEIKGFEGNAEGGLAQGGFGGHQKLYATYGHGDLKRDGYNFYVNSEYQQDDAIYNRQLGYPFNTSNLTGVGGIDGTTNVSDGAGGINNFGATPVALVRPSDGGKSGVGPWQLLNPSAGCGGYGSVVTGAIAGAAGTSQACSQNSVHDYSQISPSLRRVSATAHLTVDVTPRSQLTGMFTYSQALSQYSSSPYGARARSQSRNADTYSTPLPAYLPDGSLNPNDPFAAQGKAAEVMYAFGDVIPTTEQLSQNFRGALRYAGTAASHWGSDWNYDVNFTGMNTMLQQTITGAPTIAGIKNAIINGTYNFVDPSQNSQAVLNSIAPKNVMNARSQEYSGDMHVSKGLFRLPGGMANLAIGGNIRYEALNDPSANPYDRNNPDAQYVGYVNPFNAQGSRWVEAGYWEMALPFHKMVQADISGRYDHYAQGSGFGRYSPKAGLSFTPVKQFTLRGTFTRGFRVPSFAETNGMNVAYTTYNVTNQNFINQHLNANGTPNSYAQAYSLGQNTAGNPNLKPEISTNFTGSAIIRPTDWLNFTFGYYYIKKSNYIAPNPLGATAIANAWLSGGNAAVPAGTSVVPDQVDTQNPNGQVRPYMVNLAYLNTRSLVTDGVDMKVNANVRLPGFLRDVRLVSVGQATYVRSFNLTMPDGQVQHWAGTLAPYNAVSASGTPRWRANWSNTFIWKNLSVTPTVYYTSGYKNVAEDTNGAGAGSCANSSNLLAGFSNSPTNQCHIHNWWDVDLNLTYRINNRWRIYTTVYNLLGFRAPYDFGTYGSYNYNSAWAEKGAIMRSFQFGVNVTL</sequence>
<dbReference type="InterPro" id="IPR037066">
    <property type="entry name" value="Plug_dom_sf"/>
</dbReference>
<dbReference type="EMBL" id="JAPIUX010000011">
    <property type="protein sequence ID" value="MCX2561641.1"/>
    <property type="molecule type" value="Genomic_DNA"/>
</dbReference>
<dbReference type="Pfam" id="PF00593">
    <property type="entry name" value="TonB_dep_Rec_b-barrel"/>
    <property type="match status" value="1"/>
</dbReference>
<organism evidence="14 15">
    <name type="scientific">Acetobacter farinalis</name>
    <dbReference type="NCBI Taxonomy" id="1260984"/>
    <lineage>
        <taxon>Bacteria</taxon>
        <taxon>Pseudomonadati</taxon>
        <taxon>Pseudomonadota</taxon>
        <taxon>Alphaproteobacteria</taxon>
        <taxon>Acetobacterales</taxon>
        <taxon>Acetobacteraceae</taxon>
        <taxon>Acetobacter</taxon>
    </lineage>
</organism>
<evidence type="ECO:0000259" key="13">
    <source>
        <dbReference type="Pfam" id="PF07715"/>
    </source>
</evidence>
<dbReference type="Gene3D" id="2.170.130.10">
    <property type="entry name" value="TonB-dependent receptor, plug domain"/>
    <property type="match status" value="1"/>
</dbReference>
<dbReference type="InterPro" id="IPR039426">
    <property type="entry name" value="TonB-dep_rcpt-like"/>
</dbReference>
<name>A0ABT3Q8N7_9PROT</name>
<evidence type="ECO:0000256" key="1">
    <source>
        <dbReference type="ARBA" id="ARBA00004571"/>
    </source>
</evidence>
<keyword evidence="14" id="KW-0675">Receptor</keyword>
<keyword evidence="4 8" id="KW-0812">Transmembrane</keyword>
<evidence type="ECO:0000256" key="2">
    <source>
        <dbReference type="ARBA" id="ARBA00022448"/>
    </source>
</evidence>
<evidence type="ECO:0000256" key="3">
    <source>
        <dbReference type="ARBA" id="ARBA00022452"/>
    </source>
</evidence>
<keyword evidence="6 8" id="KW-0472">Membrane</keyword>
<evidence type="ECO:0000256" key="8">
    <source>
        <dbReference type="PROSITE-ProRule" id="PRU01360"/>
    </source>
</evidence>
<keyword evidence="15" id="KW-1185">Reference proteome</keyword>
<evidence type="ECO:0000313" key="15">
    <source>
        <dbReference type="Proteomes" id="UP001526446"/>
    </source>
</evidence>
<dbReference type="PANTHER" id="PTHR47234:SF1">
    <property type="entry name" value="TONB-DEPENDENT RECEPTOR"/>
    <property type="match status" value="1"/>
</dbReference>
<gene>
    <name evidence="14" type="ORF">OQ252_09570</name>
</gene>
<evidence type="ECO:0000313" key="14">
    <source>
        <dbReference type="EMBL" id="MCX2561641.1"/>
    </source>
</evidence>
<feature type="chain" id="PRO_5047136834" evidence="11">
    <location>
        <begin position="26"/>
        <end position="1036"/>
    </location>
</feature>
<comment type="similarity">
    <text evidence="8 9">Belongs to the TonB-dependent receptor family.</text>
</comment>
<evidence type="ECO:0000256" key="10">
    <source>
        <dbReference type="SAM" id="MobiDB-lite"/>
    </source>
</evidence>
<accession>A0ABT3Q8N7</accession>
<keyword evidence="3 8" id="KW-1134">Transmembrane beta strand</keyword>
<evidence type="ECO:0000256" key="4">
    <source>
        <dbReference type="ARBA" id="ARBA00022692"/>
    </source>
</evidence>
<feature type="signal peptide" evidence="11">
    <location>
        <begin position="1"/>
        <end position="25"/>
    </location>
</feature>
<feature type="domain" description="TonB-dependent receptor plug" evidence="13">
    <location>
        <begin position="118"/>
        <end position="235"/>
    </location>
</feature>
<dbReference type="SUPFAM" id="SSF56935">
    <property type="entry name" value="Porins"/>
    <property type="match status" value="1"/>
</dbReference>
<evidence type="ECO:0000256" key="11">
    <source>
        <dbReference type="SAM" id="SignalP"/>
    </source>
</evidence>
<dbReference type="InterPro" id="IPR036942">
    <property type="entry name" value="Beta-barrel_TonB_sf"/>
</dbReference>
<keyword evidence="11" id="KW-0732">Signal</keyword>
<dbReference type="PROSITE" id="PS52016">
    <property type="entry name" value="TONB_DEPENDENT_REC_3"/>
    <property type="match status" value="1"/>
</dbReference>
<dbReference type="InterPro" id="IPR012910">
    <property type="entry name" value="Plug_dom"/>
</dbReference>
<feature type="region of interest" description="Disordered" evidence="10">
    <location>
        <begin position="57"/>
        <end position="83"/>
    </location>
</feature>
<protein>
    <submittedName>
        <fullName evidence="14">TonB-dependent receptor</fullName>
    </submittedName>
</protein>
<dbReference type="RefSeq" id="WP_166122206.1">
    <property type="nucleotide sequence ID" value="NZ_JAPIUX010000011.1"/>
</dbReference>
<dbReference type="PANTHER" id="PTHR47234">
    <property type="match status" value="1"/>
</dbReference>
<dbReference type="Gene3D" id="2.40.170.20">
    <property type="entry name" value="TonB-dependent receptor, beta-barrel domain"/>
    <property type="match status" value="1"/>
</dbReference>
<dbReference type="InterPro" id="IPR000531">
    <property type="entry name" value="Beta-barrel_TonB"/>
</dbReference>
<evidence type="ECO:0000256" key="6">
    <source>
        <dbReference type="ARBA" id="ARBA00023136"/>
    </source>
</evidence>
<evidence type="ECO:0000259" key="12">
    <source>
        <dbReference type="Pfam" id="PF00593"/>
    </source>
</evidence>